<dbReference type="InterPro" id="IPR005637">
    <property type="entry name" value="TAP_C_dom"/>
</dbReference>
<evidence type="ECO:0000313" key="10">
    <source>
        <dbReference type="Proteomes" id="UP000007819"/>
    </source>
</evidence>
<proteinExistence type="inferred from homology"/>
<feature type="domain" description="TAP-C" evidence="8">
    <location>
        <begin position="72"/>
        <end position="124"/>
    </location>
</feature>
<dbReference type="InterPro" id="IPR030217">
    <property type="entry name" value="NXF_fam"/>
</dbReference>
<dbReference type="Gene3D" id="1.10.8.10">
    <property type="entry name" value="DNA helicase RuvA subunit, C-terminal domain"/>
    <property type="match status" value="1"/>
</dbReference>
<accession>A0A8R2JRX9</accession>
<evidence type="ECO:0000256" key="6">
    <source>
        <dbReference type="ARBA" id="ARBA00022816"/>
    </source>
</evidence>
<dbReference type="PANTHER" id="PTHR10662">
    <property type="entry name" value="NUCLEAR RNA EXPORT FACTOR"/>
    <property type="match status" value="1"/>
</dbReference>
<dbReference type="PROSITE" id="PS51281">
    <property type="entry name" value="TAP_C"/>
    <property type="match status" value="1"/>
</dbReference>
<dbReference type="AlphaFoldDB" id="A0A8R2JRX9"/>
<dbReference type="CDD" id="cd14342">
    <property type="entry name" value="UBA_TAP-C"/>
    <property type="match status" value="1"/>
</dbReference>
<evidence type="ECO:0000256" key="3">
    <source>
        <dbReference type="ARBA" id="ARBA00022448"/>
    </source>
</evidence>
<keyword evidence="10" id="KW-1185">Reference proteome</keyword>
<organism evidence="9 10">
    <name type="scientific">Acyrthosiphon pisum</name>
    <name type="common">Pea aphid</name>
    <dbReference type="NCBI Taxonomy" id="7029"/>
    <lineage>
        <taxon>Eukaryota</taxon>
        <taxon>Metazoa</taxon>
        <taxon>Ecdysozoa</taxon>
        <taxon>Arthropoda</taxon>
        <taxon>Hexapoda</taxon>
        <taxon>Insecta</taxon>
        <taxon>Pterygota</taxon>
        <taxon>Neoptera</taxon>
        <taxon>Paraneoptera</taxon>
        <taxon>Hemiptera</taxon>
        <taxon>Sternorrhyncha</taxon>
        <taxon>Aphidomorpha</taxon>
        <taxon>Aphidoidea</taxon>
        <taxon>Aphididae</taxon>
        <taxon>Macrosiphini</taxon>
        <taxon>Acyrthosiphon</taxon>
    </lineage>
</organism>
<name>A0A8R2JRX9_ACYPI</name>
<reference evidence="10" key="1">
    <citation type="submission" date="2010-06" db="EMBL/GenBank/DDBJ databases">
        <authorList>
            <person name="Jiang H."/>
            <person name="Abraham K."/>
            <person name="Ali S."/>
            <person name="Alsbrooks S.L."/>
            <person name="Anim B.N."/>
            <person name="Anosike U.S."/>
            <person name="Attaway T."/>
            <person name="Bandaranaike D.P."/>
            <person name="Battles P.K."/>
            <person name="Bell S.N."/>
            <person name="Bell A.V."/>
            <person name="Beltran B."/>
            <person name="Bickham C."/>
            <person name="Bustamante Y."/>
            <person name="Caleb T."/>
            <person name="Canada A."/>
            <person name="Cardenas V."/>
            <person name="Carter K."/>
            <person name="Chacko J."/>
            <person name="Chandrabose M.N."/>
            <person name="Chavez D."/>
            <person name="Chavez A."/>
            <person name="Chen L."/>
            <person name="Chu H.-S."/>
            <person name="Claassen K.J."/>
            <person name="Cockrell R."/>
            <person name="Collins M."/>
            <person name="Cooper J.A."/>
            <person name="Cree A."/>
            <person name="Curry S.M."/>
            <person name="Da Y."/>
            <person name="Dao M.D."/>
            <person name="Das B."/>
            <person name="Davila M.-L."/>
            <person name="Davy-Carroll L."/>
            <person name="Denson S."/>
            <person name="Dinh H."/>
            <person name="Ebong V.E."/>
            <person name="Edwards J.R."/>
            <person name="Egan A."/>
            <person name="El-Daye J."/>
            <person name="Escobedo L."/>
            <person name="Fernandez S."/>
            <person name="Fernando P.R."/>
            <person name="Flagg N."/>
            <person name="Forbes L.D."/>
            <person name="Fowler R.G."/>
            <person name="Fu Q."/>
            <person name="Gabisi R.A."/>
            <person name="Ganer J."/>
            <person name="Garbino Pronczuk A."/>
            <person name="Garcia R.M."/>
            <person name="Garner T."/>
            <person name="Garrett T.E."/>
            <person name="Gonzalez D.A."/>
            <person name="Hamid H."/>
            <person name="Hawkins E.S."/>
            <person name="Hirani K."/>
            <person name="Hogues M.E."/>
            <person name="Hollins B."/>
            <person name="Hsiao C.-H."/>
            <person name="Jabil R."/>
            <person name="James M.L."/>
            <person name="Jhangiani S.N."/>
            <person name="Johnson B."/>
            <person name="Johnson Q."/>
            <person name="Joshi V."/>
            <person name="Kalu J.B."/>
            <person name="Kam C."/>
            <person name="Kashfia A."/>
            <person name="Keebler J."/>
            <person name="Kisamo H."/>
            <person name="Kovar C.L."/>
            <person name="Lago L.A."/>
            <person name="Lai C.-Y."/>
            <person name="Laidlaw J."/>
            <person name="Lara F."/>
            <person name="Le T.-K."/>
            <person name="Lee S.L."/>
            <person name="Legall F.H."/>
            <person name="Lemon S.J."/>
            <person name="Lewis L.R."/>
            <person name="Li B."/>
            <person name="Liu Y."/>
            <person name="Liu Y.-S."/>
            <person name="Lopez J."/>
            <person name="Lozado R.J."/>
            <person name="Lu J."/>
            <person name="Madu R.C."/>
            <person name="Maheshwari M."/>
            <person name="Maheshwari R."/>
            <person name="Malloy K."/>
            <person name="Martinez E."/>
            <person name="Mathew T."/>
            <person name="Mercado I.C."/>
            <person name="Mercado C."/>
            <person name="Meyer B."/>
            <person name="Montgomery K."/>
            <person name="Morgan M.B."/>
            <person name="Munidasa M."/>
            <person name="Nazareth L.V."/>
            <person name="Nelson J."/>
            <person name="Ng B.M."/>
            <person name="Nguyen N.B."/>
            <person name="Nguyen P.Q."/>
            <person name="Nguyen T."/>
            <person name="Obregon M."/>
            <person name="Okwuonu G.O."/>
            <person name="Onwere C.G."/>
            <person name="Orozco G."/>
            <person name="Parra A."/>
            <person name="Patel S."/>
            <person name="Patil S."/>
            <person name="Perez A."/>
            <person name="Perez Y."/>
            <person name="Pham C."/>
            <person name="Primus E.L."/>
            <person name="Pu L.-L."/>
            <person name="Puazo M."/>
            <person name="Qin X."/>
            <person name="Quiroz J.B."/>
            <person name="Reese J."/>
            <person name="Richards S."/>
            <person name="Rives C.M."/>
            <person name="Robberts R."/>
            <person name="Ruiz S.J."/>
            <person name="Ruiz M.J."/>
            <person name="Santibanez J."/>
            <person name="Schneider B.W."/>
            <person name="Sisson I."/>
            <person name="Smith M."/>
            <person name="Sodergren E."/>
            <person name="Song X.-Z."/>
            <person name="Song B.B."/>
            <person name="Summersgill H."/>
            <person name="Thelus R."/>
            <person name="Thornton R.D."/>
            <person name="Trejos Z.Y."/>
            <person name="Usmani K."/>
            <person name="Vattathil S."/>
            <person name="Villasana D."/>
            <person name="Walker D.L."/>
            <person name="Wang S."/>
            <person name="Wang K."/>
            <person name="White C.S."/>
            <person name="Williams A.C."/>
            <person name="Williamson J."/>
            <person name="Wilson K."/>
            <person name="Woghiren I.O."/>
            <person name="Woodworth J.R."/>
            <person name="Worley K.C."/>
            <person name="Wright R.A."/>
            <person name="Wu W."/>
            <person name="Young L."/>
            <person name="Zhang L."/>
            <person name="Zhang J."/>
            <person name="Zhu Y."/>
            <person name="Muzny D.M."/>
            <person name="Weinstock G."/>
            <person name="Gibbs R.A."/>
        </authorList>
    </citation>
    <scope>NUCLEOTIDE SEQUENCE [LARGE SCALE GENOMIC DNA]</scope>
    <source>
        <strain evidence="10">LSR1</strain>
    </source>
</reference>
<evidence type="ECO:0000256" key="4">
    <source>
        <dbReference type="ARBA" id="ARBA00022614"/>
    </source>
</evidence>
<evidence type="ECO:0000256" key="2">
    <source>
        <dbReference type="ARBA" id="ARBA00009285"/>
    </source>
</evidence>
<dbReference type="GO" id="GO:0005634">
    <property type="term" value="C:nucleus"/>
    <property type="evidence" value="ECO:0007669"/>
    <property type="project" value="UniProtKB-SubCell"/>
</dbReference>
<keyword evidence="3" id="KW-0813">Transport</keyword>
<reference evidence="9" key="2">
    <citation type="submission" date="2022-06" db="UniProtKB">
        <authorList>
            <consortium name="EnsemblMetazoa"/>
        </authorList>
    </citation>
    <scope>IDENTIFICATION</scope>
</reference>
<evidence type="ECO:0000256" key="7">
    <source>
        <dbReference type="ARBA" id="ARBA00023242"/>
    </source>
</evidence>
<keyword evidence="6" id="KW-0509">mRNA transport</keyword>
<evidence type="ECO:0000259" key="8">
    <source>
        <dbReference type="PROSITE" id="PS51281"/>
    </source>
</evidence>
<dbReference type="Pfam" id="PF03943">
    <property type="entry name" value="TAP_C"/>
    <property type="match status" value="1"/>
</dbReference>
<dbReference type="GO" id="GO:0003723">
    <property type="term" value="F:RNA binding"/>
    <property type="evidence" value="ECO:0007669"/>
    <property type="project" value="TreeGrafter"/>
</dbReference>
<dbReference type="PANTHER" id="PTHR10662:SF22">
    <property type="entry name" value="NUCLEAR RNA EXPORT FACTOR 1"/>
    <property type="match status" value="1"/>
</dbReference>
<comment type="similarity">
    <text evidence="2">Belongs to the NXF family.</text>
</comment>
<dbReference type="SUPFAM" id="SSF46934">
    <property type="entry name" value="UBA-like"/>
    <property type="match status" value="1"/>
</dbReference>
<dbReference type="SMART" id="SM00804">
    <property type="entry name" value="TAP_C"/>
    <property type="match status" value="1"/>
</dbReference>
<dbReference type="GO" id="GO:0016973">
    <property type="term" value="P:poly(A)+ mRNA export from nucleus"/>
    <property type="evidence" value="ECO:0007669"/>
    <property type="project" value="TreeGrafter"/>
</dbReference>
<dbReference type="Proteomes" id="UP000007819">
    <property type="component" value="Chromosome A2"/>
</dbReference>
<keyword evidence="4" id="KW-0433">Leucine-rich repeat</keyword>
<comment type="subcellular location">
    <subcellularLocation>
        <location evidence="1">Nucleus</location>
    </subcellularLocation>
</comment>
<dbReference type="InterPro" id="IPR009060">
    <property type="entry name" value="UBA-like_sf"/>
</dbReference>
<dbReference type="RefSeq" id="XP_029345728.1">
    <property type="nucleotide sequence ID" value="XM_029489868.1"/>
</dbReference>
<dbReference type="OrthoDB" id="25872at2759"/>
<evidence type="ECO:0000313" key="9">
    <source>
        <dbReference type="EnsemblMetazoa" id="XP_029345728.1"/>
    </source>
</evidence>
<dbReference type="FunFam" id="1.10.8.10:FF:000018">
    <property type="entry name" value="Nuclear RNA export factor 1"/>
    <property type="match status" value="1"/>
</dbReference>
<protein>
    <recommendedName>
        <fullName evidence="8">TAP-C domain-containing protein</fullName>
    </recommendedName>
</protein>
<keyword evidence="5" id="KW-0677">Repeat</keyword>
<sequence length="124" mass="13510">MLVQIQQMAPSATAINIQPDSQQQSNASFPMINTISPSTTAFYTPSSPASLPVNQLLTVVPVNLMSDTNANPDKMSLVNSFSNEFGMNNEWSEKCLEENGWNYTKAASCFSDLKASIPPMAFIL</sequence>
<dbReference type="KEGG" id="api:107883150"/>
<keyword evidence="7" id="KW-0539">Nucleus</keyword>
<dbReference type="EnsemblMetazoa" id="XM_029489868.1">
    <property type="protein sequence ID" value="XP_029345728.1"/>
    <property type="gene ID" value="LOC107883150"/>
</dbReference>
<evidence type="ECO:0000256" key="1">
    <source>
        <dbReference type="ARBA" id="ARBA00004123"/>
    </source>
</evidence>
<evidence type="ECO:0000256" key="5">
    <source>
        <dbReference type="ARBA" id="ARBA00022737"/>
    </source>
</evidence>
<dbReference type="GeneID" id="107883150"/>